<accession>A0A061FWJ3</accession>
<evidence type="ECO:0000256" key="1">
    <source>
        <dbReference type="SAM" id="MobiDB-lite"/>
    </source>
</evidence>
<proteinExistence type="predicted"/>
<dbReference type="Proteomes" id="UP000026915">
    <property type="component" value="Chromosome 3"/>
</dbReference>
<dbReference type="Gramene" id="EOY21636">
    <property type="protein sequence ID" value="EOY21636"/>
    <property type="gene ID" value="TCM_013618"/>
</dbReference>
<protein>
    <submittedName>
        <fullName evidence="2">Uncharacterized protein</fullName>
    </submittedName>
</protein>
<feature type="region of interest" description="Disordered" evidence="1">
    <location>
        <begin position="181"/>
        <end position="202"/>
    </location>
</feature>
<dbReference type="InParanoid" id="A0A061FWJ3"/>
<reference evidence="2 3" key="1">
    <citation type="journal article" date="2013" name="Genome Biol.">
        <title>The genome sequence of the most widely cultivated cacao type and its use to identify candidate genes regulating pod color.</title>
        <authorList>
            <person name="Motamayor J.C."/>
            <person name="Mockaitis K."/>
            <person name="Schmutz J."/>
            <person name="Haiminen N."/>
            <person name="Iii D.L."/>
            <person name="Cornejo O."/>
            <person name="Findley S.D."/>
            <person name="Zheng P."/>
            <person name="Utro F."/>
            <person name="Royaert S."/>
            <person name="Saski C."/>
            <person name="Jenkins J."/>
            <person name="Podicheti R."/>
            <person name="Zhao M."/>
            <person name="Scheffler B.E."/>
            <person name="Stack J.C."/>
            <person name="Feltus F.A."/>
            <person name="Mustiga G.M."/>
            <person name="Amores F."/>
            <person name="Phillips W."/>
            <person name="Marelli J.P."/>
            <person name="May G.D."/>
            <person name="Shapiro H."/>
            <person name="Ma J."/>
            <person name="Bustamante C.D."/>
            <person name="Schnell R.J."/>
            <person name="Main D."/>
            <person name="Gilbert D."/>
            <person name="Parida L."/>
            <person name="Kuhn D.N."/>
        </authorList>
    </citation>
    <scope>NUCLEOTIDE SEQUENCE [LARGE SCALE GENOMIC DNA]</scope>
    <source>
        <strain evidence="3">cv. Matina 1-6</strain>
    </source>
</reference>
<gene>
    <name evidence="2" type="ORF">TCM_013618</name>
</gene>
<name>A0A061FWJ3_THECC</name>
<evidence type="ECO:0000313" key="2">
    <source>
        <dbReference type="EMBL" id="EOY21636.1"/>
    </source>
</evidence>
<dbReference type="HOGENOM" id="CLU_1356794_0_0_1"/>
<dbReference type="EMBL" id="CM001881">
    <property type="protein sequence ID" value="EOY21636.1"/>
    <property type="molecule type" value="Genomic_DNA"/>
</dbReference>
<feature type="compositionally biased region" description="Polar residues" evidence="1">
    <location>
        <begin position="107"/>
        <end position="122"/>
    </location>
</feature>
<evidence type="ECO:0000313" key="3">
    <source>
        <dbReference type="Proteomes" id="UP000026915"/>
    </source>
</evidence>
<feature type="compositionally biased region" description="Basic and acidic residues" evidence="1">
    <location>
        <begin position="124"/>
        <end position="136"/>
    </location>
</feature>
<dbReference type="AlphaFoldDB" id="A0A061FWJ3"/>
<sequence length="202" mass="23248">MPWPRHLTETTKVVKFLYIRNSSHALALAESHSHTVVHVKCTQILTSRETLHTALQSRIGFGSMDWDEFVNCEIRDVMGYFDYLILLGFRCTGDIHTMSRRGGSPDTPHSASEGSLDSTARSQWRPDSEYHSESTRKAIARGDIRIRKGVTVVQHFPLDCGRNAALISDEERRRIQQAWIEEQRRKSQEEENPEEDPKKDLE</sequence>
<organism evidence="2 3">
    <name type="scientific">Theobroma cacao</name>
    <name type="common">Cacao</name>
    <name type="synonym">Cocoa</name>
    <dbReference type="NCBI Taxonomy" id="3641"/>
    <lineage>
        <taxon>Eukaryota</taxon>
        <taxon>Viridiplantae</taxon>
        <taxon>Streptophyta</taxon>
        <taxon>Embryophyta</taxon>
        <taxon>Tracheophyta</taxon>
        <taxon>Spermatophyta</taxon>
        <taxon>Magnoliopsida</taxon>
        <taxon>eudicotyledons</taxon>
        <taxon>Gunneridae</taxon>
        <taxon>Pentapetalae</taxon>
        <taxon>rosids</taxon>
        <taxon>malvids</taxon>
        <taxon>Malvales</taxon>
        <taxon>Malvaceae</taxon>
        <taxon>Byttnerioideae</taxon>
        <taxon>Theobroma</taxon>
    </lineage>
</organism>
<keyword evidence="3" id="KW-1185">Reference proteome</keyword>
<feature type="region of interest" description="Disordered" evidence="1">
    <location>
        <begin position="100"/>
        <end position="136"/>
    </location>
</feature>